<proteinExistence type="predicted"/>
<name>A0AAD7UJN4_9STRA</name>
<evidence type="ECO:0000313" key="5">
    <source>
        <dbReference type="EMBL" id="KAJ8606095.1"/>
    </source>
</evidence>
<evidence type="ECO:0000256" key="3">
    <source>
        <dbReference type="SAM" id="SignalP"/>
    </source>
</evidence>
<keyword evidence="2" id="KW-0418">Kinase</keyword>
<evidence type="ECO:0000259" key="4">
    <source>
        <dbReference type="PROSITE" id="PS50290"/>
    </source>
</evidence>
<dbReference type="PANTHER" id="PTHR10048">
    <property type="entry name" value="PHOSPHATIDYLINOSITOL KINASE"/>
    <property type="match status" value="1"/>
</dbReference>
<evidence type="ECO:0000313" key="7">
    <source>
        <dbReference type="Proteomes" id="UP001230188"/>
    </source>
</evidence>
<dbReference type="Gene3D" id="3.30.1010.10">
    <property type="entry name" value="Phosphatidylinositol 3-kinase Catalytic Subunit, Chain A, domain 4"/>
    <property type="match status" value="1"/>
</dbReference>
<dbReference type="GO" id="GO:0004430">
    <property type="term" value="F:1-phosphatidylinositol 4-kinase activity"/>
    <property type="evidence" value="ECO:0007669"/>
    <property type="project" value="TreeGrafter"/>
</dbReference>
<dbReference type="GO" id="GO:0048015">
    <property type="term" value="P:phosphatidylinositol-mediated signaling"/>
    <property type="evidence" value="ECO:0007669"/>
    <property type="project" value="TreeGrafter"/>
</dbReference>
<dbReference type="Gene3D" id="1.10.1070.11">
    <property type="entry name" value="Phosphatidylinositol 3-/4-kinase, catalytic domain"/>
    <property type="match status" value="1"/>
</dbReference>
<dbReference type="InterPro" id="IPR036940">
    <property type="entry name" value="PI3/4_kinase_cat_sf"/>
</dbReference>
<dbReference type="InterPro" id="IPR015433">
    <property type="entry name" value="PI3/4_kinase"/>
</dbReference>
<dbReference type="SMART" id="SM00146">
    <property type="entry name" value="PI3Kc"/>
    <property type="match status" value="1"/>
</dbReference>
<dbReference type="EMBL" id="JAQMWT010000297">
    <property type="protein sequence ID" value="KAJ8606095.1"/>
    <property type="molecule type" value="Genomic_DNA"/>
</dbReference>
<dbReference type="Pfam" id="PF00454">
    <property type="entry name" value="PI3_PI4_kinase"/>
    <property type="match status" value="1"/>
</dbReference>
<feature type="domain" description="PI3K/PI4K catalytic" evidence="4">
    <location>
        <begin position="325"/>
        <end position="587"/>
    </location>
</feature>
<dbReference type="AlphaFoldDB" id="A0AAD7UJN4"/>
<dbReference type="GO" id="GO:0016020">
    <property type="term" value="C:membrane"/>
    <property type="evidence" value="ECO:0007669"/>
    <property type="project" value="TreeGrafter"/>
</dbReference>
<dbReference type="PANTHER" id="PTHR10048:SF22">
    <property type="entry name" value="PHOSPHATIDYLINOSITOL 4-KINASE BETA"/>
    <property type="match status" value="1"/>
</dbReference>
<keyword evidence="7" id="KW-1185">Reference proteome</keyword>
<accession>A0AAD7UJN4</accession>
<dbReference type="Proteomes" id="UP001230188">
    <property type="component" value="Unassembled WGS sequence"/>
</dbReference>
<reference evidence="5" key="1">
    <citation type="submission" date="2023-01" db="EMBL/GenBank/DDBJ databases">
        <title>Metagenome sequencing of chrysophaentin producing Chrysophaeum taylorii.</title>
        <authorList>
            <person name="Davison J."/>
            <person name="Bewley C."/>
        </authorList>
    </citation>
    <scope>NUCLEOTIDE SEQUENCE</scope>
    <source>
        <strain evidence="5">NIES-1699</strain>
    </source>
</reference>
<evidence type="ECO:0000256" key="1">
    <source>
        <dbReference type="ARBA" id="ARBA00022679"/>
    </source>
</evidence>
<dbReference type="GO" id="GO:0005737">
    <property type="term" value="C:cytoplasm"/>
    <property type="evidence" value="ECO:0007669"/>
    <property type="project" value="TreeGrafter"/>
</dbReference>
<keyword evidence="3" id="KW-0732">Signal</keyword>
<dbReference type="PROSITE" id="PS00916">
    <property type="entry name" value="PI3_4_KINASE_2"/>
    <property type="match status" value="1"/>
</dbReference>
<feature type="signal peptide" evidence="3">
    <location>
        <begin position="1"/>
        <end position="15"/>
    </location>
</feature>
<evidence type="ECO:0000256" key="2">
    <source>
        <dbReference type="ARBA" id="ARBA00022777"/>
    </source>
</evidence>
<feature type="chain" id="PRO_5042442066" description="PI3K/PI4K catalytic domain-containing protein" evidence="3">
    <location>
        <begin position="16"/>
        <end position="603"/>
    </location>
</feature>
<dbReference type="InterPro" id="IPR000403">
    <property type="entry name" value="PI3/4_kinase_cat_dom"/>
</dbReference>
<keyword evidence="1" id="KW-0808">Transferase</keyword>
<dbReference type="SUPFAM" id="SSF56112">
    <property type="entry name" value="Protein kinase-like (PK-like)"/>
    <property type="match status" value="1"/>
</dbReference>
<dbReference type="InterPro" id="IPR018936">
    <property type="entry name" value="PI3/4_kinase_CS"/>
</dbReference>
<dbReference type="PROSITE" id="PS50290">
    <property type="entry name" value="PI3_4_KINASE_3"/>
    <property type="match status" value="1"/>
</dbReference>
<gene>
    <name evidence="5" type="ORF">CTAYLR_005180</name>
    <name evidence="6" type="ORF">CTAYLR_005197</name>
</gene>
<organism evidence="5 7">
    <name type="scientific">Chrysophaeum taylorii</name>
    <dbReference type="NCBI Taxonomy" id="2483200"/>
    <lineage>
        <taxon>Eukaryota</taxon>
        <taxon>Sar</taxon>
        <taxon>Stramenopiles</taxon>
        <taxon>Ochrophyta</taxon>
        <taxon>Pelagophyceae</taxon>
        <taxon>Pelagomonadales</taxon>
        <taxon>Pelagomonadaceae</taxon>
        <taxon>Chrysophaeum</taxon>
    </lineage>
</organism>
<protein>
    <recommendedName>
        <fullName evidence="4">PI3K/PI4K catalytic domain-containing protein</fullName>
    </recommendedName>
</protein>
<dbReference type="EMBL" id="JAQMWT010000010">
    <property type="protein sequence ID" value="KAJ8614173.1"/>
    <property type="molecule type" value="Genomic_DNA"/>
</dbReference>
<evidence type="ECO:0000313" key="6">
    <source>
        <dbReference type="EMBL" id="KAJ8614173.1"/>
    </source>
</evidence>
<dbReference type="InterPro" id="IPR011009">
    <property type="entry name" value="Kinase-like_dom_sf"/>
</dbReference>
<sequence length="603" mass="66768">MRLLGVLSGFLDVLARWLAVHRSLDDQQRMWGAAVSGQQVAWQSVEREVAEVSATLRDSQGVTDAEWEACLPQVTSLLLDLAPRVPWVRRHTAVAFDAENHEYFAYSAYAAGGGGESGPSEALTRQLRDALVERCSRSSQLGLQACWLLQDSLATRYSEFGVQLVRDCWRATANTGARESAALVASLVRVSEALAKVDRSKRRDRGRLVPLLEAMNAWLLPRAHRGGVRVPLCPLSGDKQLRILRLDIPSCEVMPSRARAPTILYCEAVEVAEVDDVYRREADADVAFNDHGAGDVDVGDVDAARAGSPKGRRVVNAVFAPAIWEQRQAALRTQSQYGHVPGWRLASFLVKADDELRREQLAMQFVRLVREILSDAGVGWLRPYAVVCAGTRAGLVETLADAKSLTHVKQHLATIDGTVSLARYFDLVYEDRRDEAALNFAKSLASYSLVCYLLDVKDRHNGNILLDRQGHVIHIDFGYMLGLSPGGINFESAPFKLTQEYVDVMGGVGSPAWHAFVSTFASGLHALRANLARLQTLLLLSFEGDRKVHDLTRSLALRFRGLLEQPDFSAAVTTSMALIQQALNSERTKQYDWYQWKTNGILM</sequence>
<comment type="caution">
    <text evidence="5">The sequence shown here is derived from an EMBL/GenBank/DDBJ whole genome shotgun (WGS) entry which is preliminary data.</text>
</comment>
<dbReference type="GO" id="GO:0046854">
    <property type="term" value="P:phosphatidylinositol phosphate biosynthetic process"/>
    <property type="evidence" value="ECO:0007669"/>
    <property type="project" value="InterPro"/>
</dbReference>